<evidence type="ECO:0000313" key="5">
    <source>
        <dbReference type="EMBL" id="BAP56554.1"/>
    </source>
</evidence>
<dbReference type="HOGENOM" id="CLU_874174_0_0_6"/>
<dbReference type="GO" id="GO:0000150">
    <property type="term" value="F:DNA strand exchange activity"/>
    <property type="evidence" value="ECO:0007669"/>
    <property type="project" value="InterPro"/>
</dbReference>
<dbReference type="Proteomes" id="UP000031623">
    <property type="component" value="Chromosome"/>
</dbReference>
<dbReference type="EMBL" id="AP014633">
    <property type="protein sequence ID" value="BAP56554.1"/>
    <property type="molecule type" value="Genomic_DNA"/>
</dbReference>
<proteinExistence type="predicted"/>
<evidence type="ECO:0000259" key="3">
    <source>
        <dbReference type="Pfam" id="PF07508"/>
    </source>
</evidence>
<dbReference type="AlphaFoldDB" id="A0A090AH49"/>
<evidence type="ECO:0000256" key="1">
    <source>
        <dbReference type="ARBA" id="ARBA00023125"/>
    </source>
</evidence>
<dbReference type="Pfam" id="PF13408">
    <property type="entry name" value="Zn_ribbon_recom"/>
    <property type="match status" value="1"/>
</dbReference>
<keyword evidence="2" id="KW-0233">DNA recombination</keyword>
<evidence type="ECO:0000259" key="4">
    <source>
        <dbReference type="Pfam" id="PF13408"/>
    </source>
</evidence>
<feature type="domain" description="Recombinase zinc beta ribbon" evidence="4">
    <location>
        <begin position="80"/>
        <end position="136"/>
    </location>
</feature>
<evidence type="ECO:0008006" key="7">
    <source>
        <dbReference type="Google" id="ProtNLM"/>
    </source>
</evidence>
<dbReference type="InterPro" id="IPR011109">
    <property type="entry name" value="DNA_bind_recombinase_dom"/>
</dbReference>
<evidence type="ECO:0000313" key="6">
    <source>
        <dbReference type="Proteomes" id="UP000031623"/>
    </source>
</evidence>
<keyword evidence="6" id="KW-1185">Reference proteome</keyword>
<evidence type="ECO:0000256" key="2">
    <source>
        <dbReference type="ARBA" id="ARBA00023172"/>
    </source>
</evidence>
<organism evidence="5 6">
    <name type="scientific">Thioploca ingrica</name>
    <dbReference type="NCBI Taxonomy" id="40754"/>
    <lineage>
        <taxon>Bacteria</taxon>
        <taxon>Pseudomonadati</taxon>
        <taxon>Pseudomonadota</taxon>
        <taxon>Gammaproteobacteria</taxon>
        <taxon>Thiotrichales</taxon>
        <taxon>Thiotrichaceae</taxon>
        <taxon>Thioploca</taxon>
    </lineage>
</organism>
<dbReference type="KEGG" id="tig:THII_2257"/>
<dbReference type="PANTHER" id="PTHR30461:SF2">
    <property type="entry name" value="SERINE RECOMBINASE PINE-RELATED"/>
    <property type="match status" value="1"/>
</dbReference>
<dbReference type="PANTHER" id="PTHR30461">
    <property type="entry name" value="DNA-INVERTASE FROM LAMBDOID PROPHAGE"/>
    <property type="match status" value="1"/>
</dbReference>
<dbReference type="GO" id="GO:0003677">
    <property type="term" value="F:DNA binding"/>
    <property type="evidence" value="ECO:0007669"/>
    <property type="project" value="UniProtKB-KW"/>
</dbReference>
<dbReference type="InterPro" id="IPR050639">
    <property type="entry name" value="SSR_resolvase"/>
</dbReference>
<dbReference type="InterPro" id="IPR038109">
    <property type="entry name" value="DNA_bind_recomb_sf"/>
</dbReference>
<reference evidence="5 6" key="1">
    <citation type="journal article" date="2014" name="ISME J.">
        <title>Ecophysiology of Thioploca ingrica as revealed by the complete genome sequence supplemented with proteomic evidence.</title>
        <authorList>
            <person name="Kojima H."/>
            <person name="Ogura Y."/>
            <person name="Yamamoto N."/>
            <person name="Togashi T."/>
            <person name="Mori H."/>
            <person name="Watanabe T."/>
            <person name="Nemoto F."/>
            <person name="Kurokawa K."/>
            <person name="Hayashi T."/>
            <person name="Fukui M."/>
        </authorList>
    </citation>
    <scope>NUCLEOTIDE SEQUENCE [LARGE SCALE GENOMIC DNA]</scope>
</reference>
<name>A0A090AH49_9GAMM</name>
<sequence length="318" mass="36254">MSYWNKASVTSVLRSEAVIGRTVFNRYDKTHGKRLKSEDEWIRVDSHEPVVDIGSWQIVQEMMDEGMQPANTGSPKSQHLFTGLCRCAKCGSVMQAKSSRGGKYYYYECRAKEKYGSCDQKGIRLDKLEKLLVDTLCKRVFNPDSLKKIVNEINELYVEYNKDNSQQWQKIECQLKTLDKDINNLLDVLQVVGTTKDGSQEIIERLKVKTLEKNKLESVMSNRISRGKAGKGGVILDNDIPSLSEFLIKSMNEIKEPARIRQFFSAFIEKVLVSEVQIELLYKSERIMKPTSYIGVPSMVGKKFSWLPGTGSNRRPTG</sequence>
<keyword evidence="1" id="KW-0238">DNA-binding</keyword>
<protein>
    <recommendedName>
        <fullName evidence="7">Recombinase zinc beta ribbon domain-containing protein</fullName>
    </recommendedName>
</protein>
<dbReference type="InterPro" id="IPR025827">
    <property type="entry name" value="Zn_ribbon_recom_dom"/>
</dbReference>
<accession>A0A090AH49</accession>
<dbReference type="STRING" id="40754.THII_2257"/>
<gene>
    <name evidence="5" type="ORF">THII_2257</name>
</gene>
<dbReference type="Gene3D" id="3.90.1750.20">
    <property type="entry name" value="Putative Large Serine Recombinase, Chain B, Domain 2"/>
    <property type="match status" value="1"/>
</dbReference>
<feature type="domain" description="Recombinase" evidence="3">
    <location>
        <begin position="4"/>
        <end position="65"/>
    </location>
</feature>
<dbReference type="Pfam" id="PF07508">
    <property type="entry name" value="Recombinase"/>
    <property type="match status" value="1"/>
</dbReference>